<dbReference type="InterPro" id="IPR018060">
    <property type="entry name" value="HTH_AraC"/>
</dbReference>
<dbReference type="GO" id="GO:0043565">
    <property type="term" value="F:sequence-specific DNA binding"/>
    <property type="evidence" value="ECO:0007669"/>
    <property type="project" value="InterPro"/>
</dbReference>
<dbReference type="Pfam" id="PF12833">
    <property type="entry name" value="HTH_18"/>
    <property type="match status" value="1"/>
</dbReference>
<evidence type="ECO:0000259" key="5">
    <source>
        <dbReference type="PROSITE" id="PS01124"/>
    </source>
</evidence>
<name>A0A7W3SQZ7_9BACL</name>
<dbReference type="InterPro" id="IPR050204">
    <property type="entry name" value="AraC_XylS_family_regulators"/>
</dbReference>
<evidence type="ECO:0000256" key="1">
    <source>
        <dbReference type="ARBA" id="ARBA00023015"/>
    </source>
</evidence>
<keyword evidence="3" id="KW-0010">Activator</keyword>
<organism evidence="6 7">
    <name type="scientific">Fontibacillus solani</name>
    <dbReference type="NCBI Taxonomy" id="1572857"/>
    <lineage>
        <taxon>Bacteria</taxon>
        <taxon>Bacillati</taxon>
        <taxon>Bacillota</taxon>
        <taxon>Bacilli</taxon>
        <taxon>Bacillales</taxon>
        <taxon>Paenibacillaceae</taxon>
        <taxon>Fontibacillus</taxon>
    </lineage>
</organism>
<evidence type="ECO:0000256" key="4">
    <source>
        <dbReference type="ARBA" id="ARBA00023163"/>
    </source>
</evidence>
<dbReference type="AlphaFoldDB" id="A0A7W3SQZ7"/>
<dbReference type="PANTHER" id="PTHR46796">
    <property type="entry name" value="HTH-TYPE TRANSCRIPTIONAL ACTIVATOR RHAS-RELATED"/>
    <property type="match status" value="1"/>
</dbReference>
<dbReference type="InterPro" id="IPR009057">
    <property type="entry name" value="Homeodomain-like_sf"/>
</dbReference>
<keyword evidence="2 6" id="KW-0238">DNA-binding</keyword>
<dbReference type="PROSITE" id="PS00041">
    <property type="entry name" value="HTH_ARAC_FAMILY_1"/>
    <property type="match status" value="1"/>
</dbReference>
<dbReference type="CDD" id="cd06986">
    <property type="entry name" value="cupin_MmsR-like_N"/>
    <property type="match status" value="1"/>
</dbReference>
<keyword evidence="7" id="KW-1185">Reference proteome</keyword>
<dbReference type="SUPFAM" id="SSF51215">
    <property type="entry name" value="Regulatory protein AraC"/>
    <property type="match status" value="1"/>
</dbReference>
<dbReference type="RefSeq" id="WP_182534669.1">
    <property type="nucleotide sequence ID" value="NZ_JACJIP010000005.1"/>
</dbReference>
<dbReference type="GO" id="GO:0003700">
    <property type="term" value="F:DNA-binding transcription factor activity"/>
    <property type="evidence" value="ECO:0007669"/>
    <property type="project" value="InterPro"/>
</dbReference>
<dbReference type="Pfam" id="PF02311">
    <property type="entry name" value="AraC_binding"/>
    <property type="match status" value="1"/>
</dbReference>
<keyword evidence="4" id="KW-0804">Transcription</keyword>
<dbReference type="InterPro" id="IPR003313">
    <property type="entry name" value="AraC-bd"/>
</dbReference>
<dbReference type="SMART" id="SM00342">
    <property type="entry name" value="HTH_ARAC"/>
    <property type="match status" value="1"/>
</dbReference>
<accession>A0A7W3SQZ7</accession>
<keyword evidence="1" id="KW-0805">Transcription regulation</keyword>
<dbReference type="PROSITE" id="PS01124">
    <property type="entry name" value="HTH_ARAC_FAMILY_2"/>
    <property type="match status" value="1"/>
</dbReference>
<dbReference type="SUPFAM" id="SSF46689">
    <property type="entry name" value="Homeodomain-like"/>
    <property type="match status" value="2"/>
</dbReference>
<evidence type="ECO:0000313" key="6">
    <source>
        <dbReference type="EMBL" id="MBA9084660.1"/>
    </source>
</evidence>
<sequence>MAVFQYNPFRSSEDTSPGLQLVFWGKEDCVPGHTVGPGVRDLYKIHFVHKGKGVVRAGTETVQLVAGQAFLIWPDIVCYYKADDEDPWTYSWIGFEGNEVQELLSRTFLTPEMPIFSMDSKVMPTLYDRLSDASLSSAALDLRLNSIFYEFLATWVETTERTERTERTSTPTVISGRGDQYVHQTLEFLHTHYNENISLADHADSLGIDRKHLSTLFKKSLDIPPRQYLLHYRMDRACDLLVTGKYTVGEVARSVGYQDPLLFSRMFKKIKGIPPSMYSHSLK</sequence>
<gene>
    <name evidence="6" type="ORF">FHR92_001121</name>
</gene>
<dbReference type="Gene3D" id="1.10.10.60">
    <property type="entry name" value="Homeodomain-like"/>
    <property type="match status" value="2"/>
</dbReference>
<dbReference type="InterPro" id="IPR037923">
    <property type="entry name" value="HTH-like"/>
</dbReference>
<proteinExistence type="predicted"/>
<evidence type="ECO:0000256" key="3">
    <source>
        <dbReference type="ARBA" id="ARBA00023159"/>
    </source>
</evidence>
<dbReference type="Proteomes" id="UP000567067">
    <property type="component" value="Unassembled WGS sequence"/>
</dbReference>
<evidence type="ECO:0000313" key="7">
    <source>
        <dbReference type="Proteomes" id="UP000567067"/>
    </source>
</evidence>
<feature type="domain" description="HTH araC/xylS-type" evidence="5">
    <location>
        <begin position="183"/>
        <end position="281"/>
    </location>
</feature>
<reference evidence="6 7" key="1">
    <citation type="submission" date="2020-08" db="EMBL/GenBank/DDBJ databases">
        <title>Genomic Encyclopedia of Type Strains, Phase III (KMG-III): the genomes of soil and plant-associated and newly described type strains.</title>
        <authorList>
            <person name="Whitman W."/>
        </authorList>
    </citation>
    <scope>NUCLEOTIDE SEQUENCE [LARGE SCALE GENOMIC DNA]</scope>
    <source>
        <strain evidence="6 7">CECT 8693</strain>
    </source>
</reference>
<evidence type="ECO:0000256" key="2">
    <source>
        <dbReference type="ARBA" id="ARBA00023125"/>
    </source>
</evidence>
<protein>
    <submittedName>
        <fullName evidence="6">AraC-like DNA-binding protein</fullName>
    </submittedName>
</protein>
<comment type="caution">
    <text evidence="6">The sequence shown here is derived from an EMBL/GenBank/DDBJ whole genome shotgun (WGS) entry which is preliminary data.</text>
</comment>
<dbReference type="InterPro" id="IPR018062">
    <property type="entry name" value="HTH_AraC-typ_CS"/>
</dbReference>
<dbReference type="Gene3D" id="2.60.120.280">
    <property type="entry name" value="Regulatory protein AraC"/>
    <property type="match status" value="1"/>
</dbReference>
<dbReference type="EMBL" id="JACJIP010000005">
    <property type="protein sequence ID" value="MBA9084660.1"/>
    <property type="molecule type" value="Genomic_DNA"/>
</dbReference>